<sequence>MSPSPFCVEYQPGKSGLSREQLLFATSLMAGLISRQLLNRGLTFVMYSAERRLFSEPSQPNLGQRFTNRGVLPDASLHSRMEASWSLVDFTAARSRRNETTNHAPAGCRHYCGRASAEECRWVGLARASRRRTDLGIASSAPLLNASKDPFTTLKSESRKWKAEDLGSLDSRWTRNSHSKPAMHVRDGRDSLTKILLTPPKDKRLHGGVGKGGREIHDKTALRTAKIQIRPSIQLPATFTDGLSVGLDRQASVISEELEWPLKPTYPTNPPITKHIAFRLLQNNHMVPSDVHILILSVAGLLLGDSRATPGGATT</sequence>
<gene>
    <name evidence="1" type="ORF">B0T21DRAFT_351839</name>
</gene>
<protein>
    <submittedName>
        <fullName evidence="1">Uncharacterized protein</fullName>
    </submittedName>
</protein>
<evidence type="ECO:0000313" key="1">
    <source>
        <dbReference type="EMBL" id="KAK0719082.1"/>
    </source>
</evidence>
<organism evidence="1 2">
    <name type="scientific">Apiosordaria backusii</name>
    <dbReference type="NCBI Taxonomy" id="314023"/>
    <lineage>
        <taxon>Eukaryota</taxon>
        <taxon>Fungi</taxon>
        <taxon>Dikarya</taxon>
        <taxon>Ascomycota</taxon>
        <taxon>Pezizomycotina</taxon>
        <taxon>Sordariomycetes</taxon>
        <taxon>Sordariomycetidae</taxon>
        <taxon>Sordariales</taxon>
        <taxon>Lasiosphaeriaceae</taxon>
        <taxon>Apiosordaria</taxon>
    </lineage>
</organism>
<evidence type="ECO:0000313" key="2">
    <source>
        <dbReference type="Proteomes" id="UP001172159"/>
    </source>
</evidence>
<name>A0AA40ANP1_9PEZI</name>
<comment type="caution">
    <text evidence="1">The sequence shown here is derived from an EMBL/GenBank/DDBJ whole genome shotgun (WGS) entry which is preliminary data.</text>
</comment>
<dbReference type="Proteomes" id="UP001172159">
    <property type="component" value="Unassembled WGS sequence"/>
</dbReference>
<dbReference type="AlphaFoldDB" id="A0AA40ANP1"/>
<reference evidence="1" key="1">
    <citation type="submission" date="2023-06" db="EMBL/GenBank/DDBJ databases">
        <title>Genome-scale phylogeny and comparative genomics of the fungal order Sordariales.</title>
        <authorList>
            <consortium name="Lawrence Berkeley National Laboratory"/>
            <person name="Hensen N."/>
            <person name="Bonometti L."/>
            <person name="Westerberg I."/>
            <person name="Brannstrom I.O."/>
            <person name="Guillou S."/>
            <person name="Cros-Aarteil S."/>
            <person name="Calhoun S."/>
            <person name="Haridas S."/>
            <person name="Kuo A."/>
            <person name="Mondo S."/>
            <person name="Pangilinan J."/>
            <person name="Riley R."/>
            <person name="Labutti K."/>
            <person name="Andreopoulos B."/>
            <person name="Lipzen A."/>
            <person name="Chen C."/>
            <person name="Yanf M."/>
            <person name="Daum C."/>
            <person name="Ng V."/>
            <person name="Clum A."/>
            <person name="Steindorff A."/>
            <person name="Ohm R."/>
            <person name="Martin F."/>
            <person name="Silar P."/>
            <person name="Natvig D."/>
            <person name="Lalanne C."/>
            <person name="Gautier V."/>
            <person name="Ament-Velasquez S.L."/>
            <person name="Kruys A."/>
            <person name="Hutchinson M.I."/>
            <person name="Powell A.J."/>
            <person name="Barry K."/>
            <person name="Miller A.N."/>
            <person name="Grigoriev I.V."/>
            <person name="Debuchy R."/>
            <person name="Gladieux P."/>
            <person name="Thoren M.H."/>
            <person name="Johannesson H."/>
        </authorList>
    </citation>
    <scope>NUCLEOTIDE SEQUENCE</scope>
    <source>
        <strain evidence="1">CBS 540.89</strain>
    </source>
</reference>
<proteinExistence type="predicted"/>
<dbReference type="EMBL" id="JAUKTV010000013">
    <property type="protein sequence ID" value="KAK0719082.1"/>
    <property type="molecule type" value="Genomic_DNA"/>
</dbReference>
<accession>A0AA40ANP1</accession>
<keyword evidence="2" id="KW-1185">Reference proteome</keyword>